<reference evidence="2 3" key="1">
    <citation type="submission" date="2018-10" db="EMBL/GenBank/DDBJ databases">
        <title>Sequencing the genomes of 1000 actinobacteria strains.</title>
        <authorList>
            <person name="Klenk H.-P."/>
        </authorList>
    </citation>
    <scope>NUCLEOTIDE SEQUENCE [LARGE SCALE GENOMIC DNA]</scope>
    <source>
        <strain evidence="2 3">DSM 43800</strain>
    </source>
</reference>
<gene>
    <name evidence="2" type="ORF">C8E97_4134</name>
</gene>
<feature type="compositionally biased region" description="Basic and acidic residues" evidence="1">
    <location>
        <begin position="15"/>
        <end position="26"/>
    </location>
</feature>
<evidence type="ECO:0000313" key="2">
    <source>
        <dbReference type="EMBL" id="RKT55465.1"/>
    </source>
</evidence>
<feature type="compositionally biased region" description="Basic and acidic residues" evidence="1">
    <location>
        <begin position="43"/>
        <end position="86"/>
    </location>
</feature>
<evidence type="ECO:0000256" key="1">
    <source>
        <dbReference type="SAM" id="MobiDB-lite"/>
    </source>
</evidence>
<organism evidence="2 3">
    <name type="scientific">Saccharothrix australiensis</name>
    <dbReference type="NCBI Taxonomy" id="2072"/>
    <lineage>
        <taxon>Bacteria</taxon>
        <taxon>Bacillati</taxon>
        <taxon>Actinomycetota</taxon>
        <taxon>Actinomycetes</taxon>
        <taxon>Pseudonocardiales</taxon>
        <taxon>Pseudonocardiaceae</taxon>
        <taxon>Saccharothrix</taxon>
    </lineage>
</organism>
<feature type="region of interest" description="Disordered" evidence="1">
    <location>
        <begin position="1"/>
        <end position="127"/>
    </location>
</feature>
<comment type="caution">
    <text evidence="2">The sequence shown here is derived from an EMBL/GenBank/DDBJ whole genome shotgun (WGS) entry which is preliminary data.</text>
</comment>
<proteinExistence type="predicted"/>
<protein>
    <submittedName>
        <fullName evidence="2">Uncharacterized protein</fullName>
    </submittedName>
</protein>
<feature type="compositionally biased region" description="Gly residues" evidence="1">
    <location>
        <begin position="93"/>
        <end position="104"/>
    </location>
</feature>
<dbReference type="EMBL" id="RBXO01000001">
    <property type="protein sequence ID" value="RKT55465.1"/>
    <property type="molecule type" value="Genomic_DNA"/>
</dbReference>
<dbReference type="Proteomes" id="UP000282084">
    <property type="component" value="Unassembled WGS sequence"/>
</dbReference>
<name>A0A495W3X4_9PSEU</name>
<sequence>MPVSAFTDSKPTRVLRTEGPDRDAGGRPRRRPAPAGVAAAAVRHPDRDGGRHPGRDGGAHHHRDTDGRVDRDSSRPFDRDSGRLGRAEVAGAGMAGAGMAGAGVAGSRSGADPDAPGDRGTGRSPVA</sequence>
<evidence type="ECO:0000313" key="3">
    <source>
        <dbReference type="Proteomes" id="UP000282084"/>
    </source>
</evidence>
<dbReference type="RefSeq" id="WP_121007161.1">
    <property type="nucleotide sequence ID" value="NZ_RBXO01000001.1"/>
</dbReference>
<keyword evidence="3" id="KW-1185">Reference proteome</keyword>
<feature type="compositionally biased region" description="Low complexity" evidence="1">
    <location>
        <begin position="33"/>
        <end position="42"/>
    </location>
</feature>
<accession>A0A495W3X4</accession>
<dbReference type="AlphaFoldDB" id="A0A495W3X4"/>